<dbReference type="RefSeq" id="WP_044336045.1">
    <property type="nucleotide sequence ID" value="NZ_CP010836.1"/>
</dbReference>
<keyword evidence="10" id="KW-1185">Reference proteome</keyword>
<dbReference type="GO" id="GO:0006777">
    <property type="term" value="P:Mo-molybdopterin cofactor biosynthetic process"/>
    <property type="evidence" value="ECO:0007669"/>
    <property type="project" value="UniProtKB-KW"/>
</dbReference>
<dbReference type="Proteomes" id="UP000032300">
    <property type="component" value="Chromosome"/>
</dbReference>
<evidence type="ECO:0000256" key="6">
    <source>
        <dbReference type="ARBA" id="ARBA00023134"/>
    </source>
</evidence>
<evidence type="ECO:0000313" key="9">
    <source>
        <dbReference type="EMBL" id="AJP74351.1"/>
    </source>
</evidence>
<keyword evidence="1" id="KW-0963">Cytoplasm</keyword>
<dbReference type="GO" id="GO:0005525">
    <property type="term" value="F:GTP binding"/>
    <property type="evidence" value="ECO:0007669"/>
    <property type="project" value="UniProtKB-KW"/>
</dbReference>
<dbReference type="InterPro" id="IPR013482">
    <property type="entry name" value="Molybde_CF_guanTrfase"/>
</dbReference>
<evidence type="ECO:0000313" key="10">
    <source>
        <dbReference type="Proteomes" id="UP000032300"/>
    </source>
</evidence>
<dbReference type="SUPFAM" id="SSF53448">
    <property type="entry name" value="Nucleotide-diphospho-sugar transferases"/>
    <property type="match status" value="1"/>
</dbReference>
<keyword evidence="2" id="KW-0808">Transferase</keyword>
<name>A0A7U5BFJ7_9SPHN</name>
<dbReference type="Gene3D" id="3.90.550.10">
    <property type="entry name" value="Spore Coat Polysaccharide Biosynthesis Protein SpsA, Chain A"/>
    <property type="match status" value="1"/>
</dbReference>
<feature type="domain" description="MobA-like NTP transferase" evidence="8">
    <location>
        <begin position="5"/>
        <end position="144"/>
    </location>
</feature>
<keyword evidence="3" id="KW-0479">Metal-binding</keyword>
<dbReference type="EMBL" id="CP010836">
    <property type="protein sequence ID" value="AJP74351.1"/>
    <property type="molecule type" value="Genomic_DNA"/>
</dbReference>
<sequence>MRILGAVLAGGQSRRFGSDKAMARIGDMLLIDHVLQALAPQVDALVLCGRSWGGVDALVDRPAPGLGPLGGLNAALHHAAERGFAGVLSVPVDVFPLPPDLRERLVGETPRTLLRQHALGYWPVALAPLLDAQLAAGARSIRAWIDASGASAHDDAALGLRNINTPGDLPHDGSLGG</sequence>
<accession>A0A7U5BFJ7</accession>
<dbReference type="InterPro" id="IPR025877">
    <property type="entry name" value="MobA-like_NTP_Trfase"/>
</dbReference>
<dbReference type="GO" id="GO:0016779">
    <property type="term" value="F:nucleotidyltransferase activity"/>
    <property type="evidence" value="ECO:0007669"/>
    <property type="project" value="TreeGrafter"/>
</dbReference>
<evidence type="ECO:0000256" key="7">
    <source>
        <dbReference type="ARBA" id="ARBA00023150"/>
    </source>
</evidence>
<protein>
    <recommendedName>
        <fullName evidence="8">MobA-like NTP transferase domain-containing protein</fullName>
    </recommendedName>
</protein>
<evidence type="ECO:0000256" key="4">
    <source>
        <dbReference type="ARBA" id="ARBA00022741"/>
    </source>
</evidence>
<proteinExistence type="predicted"/>
<dbReference type="PANTHER" id="PTHR19136">
    <property type="entry name" value="MOLYBDENUM COFACTOR GUANYLYLTRANSFERASE"/>
    <property type="match status" value="1"/>
</dbReference>
<keyword evidence="5" id="KW-0460">Magnesium</keyword>
<dbReference type="PANTHER" id="PTHR19136:SF81">
    <property type="entry name" value="MOLYBDENUM COFACTOR GUANYLYLTRANSFERASE"/>
    <property type="match status" value="1"/>
</dbReference>
<keyword evidence="6" id="KW-0342">GTP-binding</keyword>
<evidence type="ECO:0000259" key="8">
    <source>
        <dbReference type="Pfam" id="PF12804"/>
    </source>
</evidence>
<dbReference type="KEGG" id="sphi:TS85_07640"/>
<evidence type="ECO:0000256" key="1">
    <source>
        <dbReference type="ARBA" id="ARBA00022490"/>
    </source>
</evidence>
<gene>
    <name evidence="9" type="ORF">TS85_07640</name>
</gene>
<dbReference type="OrthoDB" id="9788394at2"/>
<reference evidence="9 10" key="1">
    <citation type="journal article" date="2015" name="Int. J. Syst. Evol. Microbiol.">
        <title>Sphingomonas hengshuiensis sp. nov., isolated from lake wetland.</title>
        <authorList>
            <person name="Wei S."/>
            <person name="Wang T."/>
            <person name="Liu H."/>
            <person name="Zhang C."/>
            <person name="Guo J."/>
            <person name="Wang Q."/>
            <person name="Liang K."/>
            <person name="Zhang Z."/>
        </authorList>
    </citation>
    <scope>NUCLEOTIDE SEQUENCE [LARGE SCALE GENOMIC DNA]</scope>
    <source>
        <strain evidence="9 10">WHSC-8</strain>
    </source>
</reference>
<dbReference type="GO" id="GO:0046872">
    <property type="term" value="F:metal ion binding"/>
    <property type="evidence" value="ECO:0007669"/>
    <property type="project" value="UniProtKB-KW"/>
</dbReference>
<dbReference type="Pfam" id="PF12804">
    <property type="entry name" value="NTP_transf_3"/>
    <property type="match status" value="1"/>
</dbReference>
<evidence type="ECO:0000256" key="5">
    <source>
        <dbReference type="ARBA" id="ARBA00022842"/>
    </source>
</evidence>
<reference evidence="9 10" key="2">
    <citation type="submission" date="2015-02" db="EMBL/GenBank/DDBJ databases">
        <title>The complete genome of Sphingomonas hengshuiensis sp. WHSC-8 isolated from soil of Hengshui Lake.</title>
        <authorList>
            <person name="Wei S."/>
            <person name="Guo J."/>
            <person name="Su C."/>
            <person name="Wu R."/>
            <person name="Zhang Z."/>
            <person name="Liang K."/>
            <person name="Li H."/>
            <person name="Wang T."/>
            <person name="Liu H."/>
            <person name="Zhang C."/>
            <person name="Li Z."/>
            <person name="Wang Q."/>
            <person name="Meng J."/>
        </authorList>
    </citation>
    <scope>NUCLEOTIDE SEQUENCE [LARGE SCALE GENOMIC DNA]</scope>
    <source>
        <strain evidence="9 10">WHSC-8</strain>
    </source>
</reference>
<dbReference type="AlphaFoldDB" id="A0A7U5BFJ7"/>
<organism evidence="9 10">
    <name type="scientific">Sphingomonas hengshuiensis</name>
    <dbReference type="NCBI Taxonomy" id="1609977"/>
    <lineage>
        <taxon>Bacteria</taxon>
        <taxon>Pseudomonadati</taxon>
        <taxon>Pseudomonadota</taxon>
        <taxon>Alphaproteobacteria</taxon>
        <taxon>Sphingomonadales</taxon>
        <taxon>Sphingomonadaceae</taxon>
        <taxon>Sphingomonas</taxon>
    </lineage>
</organism>
<dbReference type="CDD" id="cd02503">
    <property type="entry name" value="MobA"/>
    <property type="match status" value="1"/>
</dbReference>
<dbReference type="InterPro" id="IPR029044">
    <property type="entry name" value="Nucleotide-diphossugar_trans"/>
</dbReference>
<evidence type="ECO:0000256" key="3">
    <source>
        <dbReference type="ARBA" id="ARBA00022723"/>
    </source>
</evidence>
<keyword evidence="4" id="KW-0547">Nucleotide-binding</keyword>
<keyword evidence="7" id="KW-0501">Molybdenum cofactor biosynthesis</keyword>
<evidence type="ECO:0000256" key="2">
    <source>
        <dbReference type="ARBA" id="ARBA00022679"/>
    </source>
</evidence>